<dbReference type="GO" id="GO:0003723">
    <property type="term" value="F:RNA binding"/>
    <property type="evidence" value="ECO:0007669"/>
    <property type="project" value="InterPro"/>
</dbReference>
<dbReference type="InterPro" id="IPR012340">
    <property type="entry name" value="NA-bd_OB-fold"/>
</dbReference>
<organism evidence="6 7">
    <name type="scientific">Lachancea quebecensis</name>
    <dbReference type="NCBI Taxonomy" id="1654605"/>
    <lineage>
        <taxon>Eukaryota</taxon>
        <taxon>Fungi</taxon>
        <taxon>Dikarya</taxon>
        <taxon>Ascomycota</taxon>
        <taxon>Saccharomycotina</taxon>
        <taxon>Saccharomycetes</taxon>
        <taxon>Saccharomycetales</taxon>
        <taxon>Saccharomycetaceae</taxon>
        <taxon>Lachancea</taxon>
    </lineage>
</organism>
<keyword evidence="7" id="KW-1185">Reference proteome</keyword>
<comment type="subcellular location">
    <subcellularLocation>
        <location evidence="1">Nucleus</location>
        <location evidence="1">Nucleolus</location>
    </subcellularLocation>
</comment>
<dbReference type="AlphaFoldDB" id="A0A0P1KSE2"/>
<dbReference type="Pfam" id="PF10447">
    <property type="entry name" value="EXOSC1"/>
    <property type="match status" value="1"/>
</dbReference>
<proteinExistence type="predicted"/>
<sequence>MVYYAQSARSAYPGQLICPSYELEKGPDSQKVIRYIAGAGVAEQDYELNGQNILALTATVVGEIKFDEKTKEAVPSAGVAEPKEGEIEETVSTEDEKHYIVSVTDKRQDGQAVNADFANNLPREGDIVLARVTRISQQRANVEILAVENKTTPVDSGVGSNGTGVVAAGGGSGGATFSVSQASSDLGETFRGLISSRDVRATDRDKVKIIESFRPGDIVRAQVISLGDGSNYHLSTARNDLGVVFAKACNGAGGMMYAIDWQTMIAPSTGFTEARKCAKPF</sequence>
<dbReference type="Pfam" id="PF21551">
    <property type="entry name" value="CSL4_N"/>
    <property type="match status" value="1"/>
</dbReference>
<dbReference type="GO" id="GO:0000176">
    <property type="term" value="C:nuclear exosome (RNase complex)"/>
    <property type="evidence" value="ECO:0007669"/>
    <property type="project" value="TreeGrafter"/>
</dbReference>
<gene>
    <name evidence="6" type="ORF">LAQU0_S05e05710g</name>
</gene>
<dbReference type="GO" id="GO:0006396">
    <property type="term" value="P:RNA processing"/>
    <property type="evidence" value="ECO:0007669"/>
    <property type="project" value="InterPro"/>
</dbReference>
<dbReference type="SUPFAM" id="SSF50249">
    <property type="entry name" value="Nucleic acid-binding proteins"/>
    <property type="match status" value="1"/>
</dbReference>
<evidence type="ECO:0000313" key="6">
    <source>
        <dbReference type="EMBL" id="CUS22454.1"/>
    </source>
</evidence>
<name>A0A0P1KSE2_9SACH</name>
<dbReference type="InterPro" id="IPR039771">
    <property type="entry name" value="Csl4"/>
</dbReference>
<dbReference type="FunFam" id="2.40.50.140:FF:000312">
    <property type="entry name" value="Exosome complex component CSL4"/>
    <property type="match status" value="1"/>
</dbReference>
<evidence type="ECO:0000256" key="2">
    <source>
        <dbReference type="ARBA" id="ARBA00022490"/>
    </source>
</evidence>
<evidence type="ECO:0000256" key="1">
    <source>
        <dbReference type="ARBA" id="ARBA00004604"/>
    </source>
</evidence>
<dbReference type="GO" id="GO:0005737">
    <property type="term" value="C:cytoplasm"/>
    <property type="evidence" value="ECO:0007669"/>
    <property type="project" value="TreeGrafter"/>
</dbReference>
<dbReference type="CDD" id="cd05791">
    <property type="entry name" value="S1_CSL4"/>
    <property type="match status" value="1"/>
</dbReference>
<dbReference type="PANTHER" id="PTHR12686:SF8">
    <property type="entry name" value="EXOSOME COMPLEX COMPONENT CSL4"/>
    <property type="match status" value="1"/>
</dbReference>
<reference evidence="7" key="1">
    <citation type="submission" date="2015-10" db="EMBL/GenBank/DDBJ databases">
        <authorList>
            <person name="Devillers H."/>
        </authorList>
    </citation>
    <scope>NUCLEOTIDE SEQUENCE [LARGE SCALE GENOMIC DNA]</scope>
</reference>
<evidence type="ECO:0000259" key="5">
    <source>
        <dbReference type="Pfam" id="PF21551"/>
    </source>
</evidence>
<feature type="domain" description="Exosome complex component CSL4 N-terminal" evidence="5">
    <location>
        <begin position="12"/>
        <end position="68"/>
    </location>
</feature>
<evidence type="ECO:0000313" key="7">
    <source>
        <dbReference type="Proteomes" id="UP000236544"/>
    </source>
</evidence>
<dbReference type="OrthoDB" id="440760at2759"/>
<dbReference type="Gene3D" id="2.40.50.880">
    <property type="match status" value="1"/>
</dbReference>
<evidence type="ECO:0000256" key="3">
    <source>
        <dbReference type="ARBA" id="ARBA00022835"/>
    </source>
</evidence>
<evidence type="ECO:0000259" key="4">
    <source>
        <dbReference type="Pfam" id="PF10447"/>
    </source>
</evidence>
<dbReference type="PANTHER" id="PTHR12686">
    <property type="entry name" value="3'-5' EXORIBONUCLEASE CSL4-RELATED"/>
    <property type="match status" value="1"/>
</dbReference>
<dbReference type="Gene3D" id="2.40.50.140">
    <property type="entry name" value="Nucleic acid-binding proteins"/>
    <property type="match status" value="1"/>
</dbReference>
<dbReference type="InterPro" id="IPR048626">
    <property type="entry name" value="CSL4_N"/>
</dbReference>
<keyword evidence="3" id="KW-0271">Exosome</keyword>
<dbReference type="Proteomes" id="UP000236544">
    <property type="component" value="Unassembled WGS sequence"/>
</dbReference>
<accession>A0A0P1KSE2</accession>
<protein>
    <submittedName>
        <fullName evidence="6">LAQU0S05e05710g1_1</fullName>
    </submittedName>
</protein>
<dbReference type="GO" id="GO:0005730">
    <property type="term" value="C:nucleolus"/>
    <property type="evidence" value="ECO:0007669"/>
    <property type="project" value="UniProtKB-SubCell"/>
</dbReference>
<feature type="domain" description="Exosome complex component CSL4 C-terminal" evidence="4">
    <location>
        <begin position="121"/>
        <end position="226"/>
    </location>
</feature>
<keyword evidence="2" id="KW-0963">Cytoplasm</keyword>
<dbReference type="EMBL" id="LN890537">
    <property type="protein sequence ID" value="CUS22454.1"/>
    <property type="molecule type" value="Genomic_DNA"/>
</dbReference>
<dbReference type="InterPro" id="IPR019495">
    <property type="entry name" value="EXOSC1_C"/>
</dbReference>